<evidence type="ECO:0000313" key="7">
    <source>
        <dbReference type="Proteomes" id="UP001612928"/>
    </source>
</evidence>
<evidence type="ECO:0000256" key="4">
    <source>
        <dbReference type="PROSITE-ProRule" id="PRU00335"/>
    </source>
</evidence>
<evidence type="ECO:0000313" key="6">
    <source>
        <dbReference type="EMBL" id="MFI7439290.1"/>
    </source>
</evidence>
<evidence type="ECO:0000259" key="5">
    <source>
        <dbReference type="PROSITE" id="PS50977"/>
    </source>
</evidence>
<dbReference type="PANTHER" id="PTHR30055:SF234">
    <property type="entry name" value="HTH-TYPE TRANSCRIPTIONAL REGULATOR BETI"/>
    <property type="match status" value="1"/>
</dbReference>
<evidence type="ECO:0000256" key="3">
    <source>
        <dbReference type="ARBA" id="ARBA00023163"/>
    </source>
</evidence>
<dbReference type="Pfam" id="PF00440">
    <property type="entry name" value="TetR_N"/>
    <property type="match status" value="1"/>
</dbReference>
<dbReference type="SUPFAM" id="SSF46689">
    <property type="entry name" value="Homeodomain-like"/>
    <property type="match status" value="1"/>
</dbReference>
<dbReference type="SUPFAM" id="SSF48498">
    <property type="entry name" value="Tetracyclin repressor-like, C-terminal domain"/>
    <property type="match status" value="1"/>
</dbReference>
<dbReference type="InterPro" id="IPR036271">
    <property type="entry name" value="Tet_transcr_reg_TetR-rel_C_sf"/>
</dbReference>
<dbReference type="InterPro" id="IPR050109">
    <property type="entry name" value="HTH-type_TetR-like_transc_reg"/>
</dbReference>
<comment type="caution">
    <text evidence="6">The sequence shown here is derived from an EMBL/GenBank/DDBJ whole genome shotgun (WGS) entry which is preliminary data.</text>
</comment>
<feature type="domain" description="HTH tetR-type" evidence="5">
    <location>
        <begin position="10"/>
        <end position="70"/>
    </location>
</feature>
<proteinExistence type="predicted"/>
<reference evidence="6 7" key="1">
    <citation type="submission" date="2024-10" db="EMBL/GenBank/DDBJ databases">
        <title>The Natural Products Discovery Center: Release of the First 8490 Sequenced Strains for Exploring Actinobacteria Biosynthetic Diversity.</title>
        <authorList>
            <person name="Kalkreuter E."/>
            <person name="Kautsar S.A."/>
            <person name="Yang D."/>
            <person name="Bader C.D."/>
            <person name="Teijaro C.N."/>
            <person name="Fluegel L."/>
            <person name="Davis C.M."/>
            <person name="Simpson J.R."/>
            <person name="Lauterbach L."/>
            <person name="Steele A.D."/>
            <person name="Gui C."/>
            <person name="Meng S."/>
            <person name="Li G."/>
            <person name="Viehrig K."/>
            <person name="Ye F."/>
            <person name="Su P."/>
            <person name="Kiefer A.F."/>
            <person name="Nichols A."/>
            <person name="Cepeda A.J."/>
            <person name="Yan W."/>
            <person name="Fan B."/>
            <person name="Jiang Y."/>
            <person name="Adhikari A."/>
            <person name="Zheng C.-J."/>
            <person name="Schuster L."/>
            <person name="Cowan T.M."/>
            <person name="Smanski M.J."/>
            <person name="Chevrette M.G."/>
            <person name="De Carvalho L.P.S."/>
            <person name="Shen B."/>
        </authorList>
    </citation>
    <scope>NUCLEOTIDE SEQUENCE [LARGE SCALE GENOMIC DNA]</scope>
    <source>
        <strain evidence="6 7">NPDC049503</strain>
    </source>
</reference>
<dbReference type="PRINTS" id="PR00455">
    <property type="entry name" value="HTHTETR"/>
</dbReference>
<dbReference type="InterPro" id="IPR009057">
    <property type="entry name" value="Homeodomain-like_sf"/>
</dbReference>
<sequence>MAEVSAERGRATRERLLRAAVSLIGEVGWSGVSTRMVAQRAGVNAGVVHYHFASVSDLLVAAGVGFARELLEQTGAELASRPSVADGIDWLLRELSRYSGTDPASLLLAEMFLAAGREPGLRAELGALVDGFRSRVAGWLREHGQGARAEQSAVVIAALIDGLVLHRALDPALDPATLAGPLRAMLGVPPEGGQR</sequence>
<dbReference type="PANTHER" id="PTHR30055">
    <property type="entry name" value="HTH-TYPE TRANSCRIPTIONAL REGULATOR RUTR"/>
    <property type="match status" value="1"/>
</dbReference>
<keyword evidence="2 4" id="KW-0238">DNA-binding</keyword>
<dbReference type="InterPro" id="IPR001647">
    <property type="entry name" value="HTH_TetR"/>
</dbReference>
<dbReference type="Gene3D" id="1.10.357.10">
    <property type="entry name" value="Tetracycline Repressor, domain 2"/>
    <property type="match status" value="1"/>
</dbReference>
<dbReference type="RefSeq" id="WP_180903866.1">
    <property type="nucleotide sequence ID" value="NZ_JBITMB010000001.1"/>
</dbReference>
<organism evidence="6 7">
    <name type="scientific">Nonomuraea indica</name>
    <dbReference type="NCBI Taxonomy" id="1581193"/>
    <lineage>
        <taxon>Bacteria</taxon>
        <taxon>Bacillati</taxon>
        <taxon>Actinomycetota</taxon>
        <taxon>Actinomycetes</taxon>
        <taxon>Streptosporangiales</taxon>
        <taxon>Streptosporangiaceae</taxon>
        <taxon>Nonomuraea</taxon>
    </lineage>
</organism>
<evidence type="ECO:0000256" key="2">
    <source>
        <dbReference type="ARBA" id="ARBA00023125"/>
    </source>
</evidence>
<dbReference type="Proteomes" id="UP001612928">
    <property type="component" value="Unassembled WGS sequence"/>
</dbReference>
<dbReference type="EMBL" id="JBITMB010000001">
    <property type="protein sequence ID" value="MFI7439290.1"/>
    <property type="molecule type" value="Genomic_DNA"/>
</dbReference>
<keyword evidence="7" id="KW-1185">Reference proteome</keyword>
<accession>A0ABW7ZXL1</accession>
<keyword evidence="3" id="KW-0804">Transcription</keyword>
<gene>
    <name evidence="6" type="ORF">ACIBP5_04910</name>
</gene>
<name>A0ABW7ZXL1_9ACTN</name>
<dbReference type="Pfam" id="PF17940">
    <property type="entry name" value="TetR_C_31"/>
    <property type="match status" value="1"/>
</dbReference>
<feature type="DNA-binding region" description="H-T-H motif" evidence="4">
    <location>
        <begin position="33"/>
        <end position="52"/>
    </location>
</feature>
<evidence type="ECO:0000256" key="1">
    <source>
        <dbReference type="ARBA" id="ARBA00023015"/>
    </source>
</evidence>
<protein>
    <submittedName>
        <fullName evidence="6">TetR/AcrR family transcriptional regulator</fullName>
    </submittedName>
</protein>
<dbReference type="InterPro" id="IPR041583">
    <property type="entry name" value="TetR_C_31"/>
</dbReference>
<dbReference type="PROSITE" id="PS50977">
    <property type="entry name" value="HTH_TETR_2"/>
    <property type="match status" value="1"/>
</dbReference>
<keyword evidence="1" id="KW-0805">Transcription regulation</keyword>